<dbReference type="Proteomes" id="UP000535705">
    <property type="component" value="Unassembled WGS sequence"/>
</dbReference>
<gene>
    <name evidence="3" type="primary">Plvap</name>
    <name evidence="3" type="ORF">PYCJOC_R14432</name>
</gene>
<feature type="coiled-coil region" evidence="1">
    <location>
        <begin position="242"/>
        <end position="343"/>
    </location>
</feature>
<evidence type="ECO:0000256" key="2">
    <source>
        <dbReference type="SAM" id="Phobius"/>
    </source>
</evidence>
<comment type="caution">
    <text evidence="3">The sequence shown here is derived from an EMBL/GenBank/DDBJ whole genome shotgun (WGS) entry which is preliminary data.</text>
</comment>
<keyword evidence="4" id="KW-1185">Reference proteome</keyword>
<dbReference type="GO" id="GO:0002693">
    <property type="term" value="P:positive regulation of cellular extravasation"/>
    <property type="evidence" value="ECO:0007669"/>
    <property type="project" value="TreeGrafter"/>
</dbReference>
<keyword evidence="1" id="KW-0175">Coiled coil</keyword>
<keyword evidence="2" id="KW-0472">Membrane</keyword>
<dbReference type="GO" id="GO:0043114">
    <property type="term" value="P:regulation of vascular permeability"/>
    <property type="evidence" value="ECO:0007669"/>
    <property type="project" value="TreeGrafter"/>
</dbReference>
<dbReference type="Pfam" id="PF06637">
    <property type="entry name" value="PV-1"/>
    <property type="match status" value="1"/>
</dbReference>
<dbReference type="OrthoDB" id="9944409at2759"/>
<dbReference type="PANTHER" id="PTHR21687">
    <property type="entry name" value="PLASMALEMMA VESICLE-ASSOCIATED PROTEIN"/>
    <property type="match status" value="1"/>
</dbReference>
<reference evidence="3 4" key="1">
    <citation type="submission" date="2019-09" db="EMBL/GenBank/DDBJ databases">
        <title>Bird 10,000 Genomes (B10K) Project - Family phase.</title>
        <authorList>
            <person name="Zhang G."/>
        </authorList>
    </citation>
    <scope>NUCLEOTIDE SEQUENCE [LARGE SCALE GENOMIC DNA]</scope>
    <source>
        <strain evidence="3">B10K-DU-002-42</strain>
        <tissue evidence="3">Muscle</tissue>
    </source>
</reference>
<evidence type="ECO:0000313" key="3">
    <source>
        <dbReference type="EMBL" id="NXR73791.1"/>
    </source>
</evidence>
<dbReference type="AlphaFoldDB" id="A0A7L2NND2"/>
<feature type="coiled-coil region" evidence="1">
    <location>
        <begin position="156"/>
        <end position="204"/>
    </location>
</feature>
<name>A0A7L2NND2_PYCJO</name>
<keyword evidence="2" id="KW-1133">Transmembrane helix</keyword>
<evidence type="ECO:0000313" key="4">
    <source>
        <dbReference type="Proteomes" id="UP000535705"/>
    </source>
</evidence>
<organism evidence="3 4">
    <name type="scientific">Pycnonotus jocosus</name>
    <name type="common">Red-whiskered bulbul</name>
    <name type="synonym">Lanius jocosus</name>
    <dbReference type="NCBI Taxonomy" id="182897"/>
    <lineage>
        <taxon>Eukaryota</taxon>
        <taxon>Metazoa</taxon>
        <taxon>Chordata</taxon>
        <taxon>Craniata</taxon>
        <taxon>Vertebrata</taxon>
        <taxon>Euteleostomi</taxon>
        <taxon>Archelosauria</taxon>
        <taxon>Archosauria</taxon>
        <taxon>Dinosauria</taxon>
        <taxon>Saurischia</taxon>
        <taxon>Theropoda</taxon>
        <taxon>Coelurosauria</taxon>
        <taxon>Aves</taxon>
        <taxon>Neognathae</taxon>
        <taxon>Neoaves</taxon>
        <taxon>Telluraves</taxon>
        <taxon>Australaves</taxon>
        <taxon>Passeriformes</taxon>
        <taxon>Sylvioidea</taxon>
        <taxon>Pycnonotidae</taxon>
        <taxon>Pycnonotus</taxon>
    </lineage>
</organism>
<dbReference type="EMBL" id="VWYP01007895">
    <property type="protein sequence ID" value="NXR73791.1"/>
    <property type="molecule type" value="Genomic_DNA"/>
</dbReference>
<evidence type="ECO:0000256" key="1">
    <source>
        <dbReference type="SAM" id="Coils"/>
    </source>
</evidence>
<keyword evidence="2" id="KW-0812">Transmembrane</keyword>
<feature type="non-terminal residue" evidence="3">
    <location>
        <position position="354"/>
    </location>
</feature>
<protein>
    <submittedName>
        <fullName evidence="3">PLVAP protein</fullName>
    </submittedName>
</protein>
<dbReference type="InterPro" id="IPR009538">
    <property type="entry name" value="PV-1"/>
</dbReference>
<feature type="transmembrane region" description="Helical" evidence="2">
    <location>
        <begin position="31"/>
        <end position="53"/>
    </location>
</feature>
<feature type="non-terminal residue" evidence="3">
    <location>
        <position position="1"/>
    </location>
</feature>
<dbReference type="PANTHER" id="PTHR21687:SF5">
    <property type="entry name" value="PLASMALEMMA VESICLE-ASSOCIATED PROTEIN"/>
    <property type="match status" value="1"/>
</dbReference>
<sequence>MEKSSFAVAKFGLEPKQAMVPKRDCGFYLKYIFLFTSLIQFLIILGLVLFMVYGNAQAGTDTHLRLLEERVQSHYRRLVTLGATNANLSRALNATLKDRDKLQGLALKVQRELEKCNSSQVAGAAPQLQELRHQEVRLASCHMAITLINATCSAEKLQLQRQLDQAGSSKKTLEESGRQSQAELAKATQERDKCQQELLSARTEGDFSRTELQLQRHACRSLQSDLSDKFPRLLEQVQQFHCDQVESELKQIRGRAEGLLRRQQERDSQFIWRNSCELSLEQCRLNCSRQTQELDKRIQALEKRDKEAAEERRKLEVEKEKVATELEEKRRAAAAQAEALRQQLGFCMGAKVGT</sequence>
<accession>A0A7L2NND2</accession>
<proteinExistence type="predicted"/>